<dbReference type="EMBL" id="JAAALK010000284">
    <property type="protein sequence ID" value="KAG8068831.1"/>
    <property type="molecule type" value="Genomic_DNA"/>
</dbReference>
<feature type="chain" id="PRO_5035302102" description="Secreted protein" evidence="1">
    <location>
        <begin position="27"/>
        <end position="126"/>
    </location>
</feature>
<protein>
    <recommendedName>
        <fullName evidence="4">Secreted protein</fullName>
    </recommendedName>
</protein>
<comment type="caution">
    <text evidence="2">The sequence shown here is derived from an EMBL/GenBank/DDBJ whole genome shotgun (WGS) entry which is preliminary data.</text>
</comment>
<proteinExistence type="predicted"/>
<dbReference type="Proteomes" id="UP000729402">
    <property type="component" value="Unassembled WGS sequence"/>
</dbReference>
<reference evidence="2" key="1">
    <citation type="journal article" date="2021" name="bioRxiv">
        <title>Whole Genome Assembly and Annotation of Northern Wild Rice, Zizania palustris L., Supports a Whole Genome Duplication in the Zizania Genus.</title>
        <authorList>
            <person name="Haas M."/>
            <person name="Kono T."/>
            <person name="Macchietto M."/>
            <person name="Millas R."/>
            <person name="McGilp L."/>
            <person name="Shao M."/>
            <person name="Duquette J."/>
            <person name="Hirsch C.N."/>
            <person name="Kimball J."/>
        </authorList>
    </citation>
    <scope>NUCLEOTIDE SEQUENCE</scope>
    <source>
        <tissue evidence="2">Fresh leaf tissue</tissue>
    </source>
</reference>
<accession>A0A8J5S546</accession>
<evidence type="ECO:0000256" key="1">
    <source>
        <dbReference type="SAM" id="SignalP"/>
    </source>
</evidence>
<keyword evidence="1" id="KW-0732">Signal</keyword>
<reference evidence="2" key="2">
    <citation type="submission" date="2021-02" db="EMBL/GenBank/DDBJ databases">
        <authorList>
            <person name="Kimball J.A."/>
            <person name="Haas M.W."/>
            <person name="Macchietto M."/>
            <person name="Kono T."/>
            <person name="Duquette J."/>
            <person name="Shao M."/>
        </authorList>
    </citation>
    <scope>NUCLEOTIDE SEQUENCE</scope>
    <source>
        <tissue evidence="2">Fresh leaf tissue</tissue>
    </source>
</reference>
<name>A0A8J5S546_ZIZPA</name>
<evidence type="ECO:0008006" key="4">
    <source>
        <dbReference type="Google" id="ProtNLM"/>
    </source>
</evidence>
<dbReference type="AlphaFoldDB" id="A0A8J5S546"/>
<evidence type="ECO:0000313" key="2">
    <source>
        <dbReference type="EMBL" id="KAG8068831.1"/>
    </source>
</evidence>
<sequence length="126" mass="14201">MPLCIWAVQCGSFTKFFVCLCALVRASGPLLPTPLSSKNPRRRRLTCAVPRRPLLPDGGFAASSAIGWRRDAWRGFRLHRAWHRSPVGIARWFRSAQRDQAWREDVPSCVPLASGHVSIFTSSWVL</sequence>
<evidence type="ECO:0000313" key="3">
    <source>
        <dbReference type="Proteomes" id="UP000729402"/>
    </source>
</evidence>
<keyword evidence="3" id="KW-1185">Reference proteome</keyword>
<gene>
    <name evidence="2" type="ORF">GUJ93_ZPchr0005g16280</name>
</gene>
<feature type="signal peptide" evidence="1">
    <location>
        <begin position="1"/>
        <end position="26"/>
    </location>
</feature>
<organism evidence="2 3">
    <name type="scientific">Zizania palustris</name>
    <name type="common">Northern wild rice</name>
    <dbReference type="NCBI Taxonomy" id="103762"/>
    <lineage>
        <taxon>Eukaryota</taxon>
        <taxon>Viridiplantae</taxon>
        <taxon>Streptophyta</taxon>
        <taxon>Embryophyta</taxon>
        <taxon>Tracheophyta</taxon>
        <taxon>Spermatophyta</taxon>
        <taxon>Magnoliopsida</taxon>
        <taxon>Liliopsida</taxon>
        <taxon>Poales</taxon>
        <taxon>Poaceae</taxon>
        <taxon>BOP clade</taxon>
        <taxon>Oryzoideae</taxon>
        <taxon>Oryzeae</taxon>
        <taxon>Zizaniinae</taxon>
        <taxon>Zizania</taxon>
    </lineage>
</organism>